<feature type="domain" description="Flagellar protein FlgJ N-terminal" evidence="2">
    <location>
        <begin position="44"/>
        <end position="96"/>
    </location>
</feature>
<proteinExistence type="predicted"/>
<organism evidence="3 4">
    <name type="scientific">Ferrimonas lipolytica</name>
    <dbReference type="NCBI Taxonomy" id="2724191"/>
    <lineage>
        <taxon>Bacteria</taxon>
        <taxon>Pseudomonadati</taxon>
        <taxon>Pseudomonadota</taxon>
        <taxon>Gammaproteobacteria</taxon>
        <taxon>Alteromonadales</taxon>
        <taxon>Ferrimonadaceae</taxon>
        <taxon>Ferrimonas</taxon>
    </lineage>
</organism>
<dbReference type="KEGG" id="fes:HER31_07780"/>
<evidence type="ECO:0000313" key="3">
    <source>
        <dbReference type="EMBL" id="QIZ76782.1"/>
    </source>
</evidence>
<accession>A0A6H1UG59</accession>
<evidence type="ECO:0000313" key="4">
    <source>
        <dbReference type="Proteomes" id="UP000501602"/>
    </source>
</evidence>
<keyword evidence="3" id="KW-0378">Hydrolase</keyword>
<dbReference type="GO" id="GO:0044781">
    <property type="term" value="P:bacterial-type flagellum organization"/>
    <property type="evidence" value="ECO:0007669"/>
    <property type="project" value="UniProtKB-KW"/>
</dbReference>
<dbReference type="Pfam" id="PF10135">
    <property type="entry name" value="Rod-binding"/>
    <property type="match status" value="1"/>
</dbReference>
<gene>
    <name evidence="3" type="ORF">HER31_07780</name>
</gene>
<evidence type="ECO:0000256" key="1">
    <source>
        <dbReference type="ARBA" id="ARBA00022795"/>
    </source>
</evidence>
<name>A0A6H1UG59_9GAMM</name>
<dbReference type="AlphaFoldDB" id="A0A6H1UG59"/>
<dbReference type="RefSeq" id="WP_168660043.1">
    <property type="nucleotide sequence ID" value="NZ_CP051180.1"/>
</dbReference>
<dbReference type="GO" id="GO:0016787">
    <property type="term" value="F:hydrolase activity"/>
    <property type="evidence" value="ECO:0007669"/>
    <property type="project" value="UniProtKB-KW"/>
</dbReference>
<evidence type="ECO:0000259" key="2">
    <source>
        <dbReference type="Pfam" id="PF10135"/>
    </source>
</evidence>
<reference evidence="3 4" key="1">
    <citation type="submission" date="2020-04" db="EMBL/GenBank/DDBJ databases">
        <title>Ferrimonas sp. S7 isolated from sea water.</title>
        <authorList>
            <person name="Bae S.S."/>
            <person name="Baek K."/>
        </authorList>
    </citation>
    <scope>NUCLEOTIDE SEQUENCE [LARGE SCALE GENOMIC DNA]</scope>
    <source>
        <strain evidence="3 4">S7</strain>
    </source>
</reference>
<protein>
    <submittedName>
        <fullName evidence="3">Peptidoglycan hydrolase</fullName>
    </submittedName>
</protein>
<dbReference type="Proteomes" id="UP000501602">
    <property type="component" value="Chromosome"/>
</dbReference>
<dbReference type="InterPro" id="IPR019301">
    <property type="entry name" value="Flagellar_prot_FlgJ_N"/>
</dbReference>
<keyword evidence="1" id="KW-1005">Bacterial flagellum biogenesis</keyword>
<keyword evidence="4" id="KW-1185">Reference proteome</keyword>
<sequence>MMDNNSGYLSNLNAQDLKRQYGQEGAIHKAGEQFEANFLQNVLKQMRSATDAMIDNDDDNPLSGGDSVFRDFYDAELAQAITKNSNLGFAEQMTEQLAPTLKSDSNVVAMDSYKHSPAMQPSLIQLEIASQGTIDE</sequence>
<dbReference type="EMBL" id="CP051180">
    <property type="protein sequence ID" value="QIZ76782.1"/>
    <property type="molecule type" value="Genomic_DNA"/>
</dbReference>